<feature type="region of interest" description="Disordered" evidence="1">
    <location>
        <begin position="1"/>
        <end position="31"/>
    </location>
</feature>
<proteinExistence type="predicted"/>
<dbReference type="OrthoDB" id="10333130at2759"/>
<reference evidence="2 3" key="1">
    <citation type="submission" date="2018-11" db="EMBL/GenBank/DDBJ databases">
        <title>Genome sequence of Saitozyma podzolica DSM 27192.</title>
        <authorList>
            <person name="Aliyu H."/>
            <person name="Gorte O."/>
            <person name="Ochsenreither K."/>
        </authorList>
    </citation>
    <scope>NUCLEOTIDE SEQUENCE [LARGE SCALE GENOMIC DNA]</scope>
    <source>
        <strain evidence="2 3">DSM 27192</strain>
    </source>
</reference>
<organism evidence="2 3">
    <name type="scientific">Saitozyma podzolica</name>
    <dbReference type="NCBI Taxonomy" id="1890683"/>
    <lineage>
        <taxon>Eukaryota</taxon>
        <taxon>Fungi</taxon>
        <taxon>Dikarya</taxon>
        <taxon>Basidiomycota</taxon>
        <taxon>Agaricomycotina</taxon>
        <taxon>Tremellomycetes</taxon>
        <taxon>Tremellales</taxon>
        <taxon>Trimorphomycetaceae</taxon>
        <taxon>Saitozyma</taxon>
    </lineage>
</organism>
<accession>A0A427Y271</accession>
<gene>
    <name evidence="2" type="ORF">EHS25_004999</name>
</gene>
<sequence length="382" mass="41980">MASRGDAPLTYHASPPRPQNPKPAPSDSSTEYPMVWSSAGFVLEVHTGMLTEQLATPTVDEKGSSASTSGSVRPRKYKHELKIFMDTESEDASSDDPGALLMMRLGSPSLGKLLSSLDPHGLLSSSTIGVPVHDTRYGPYQTHSGRYDLRSGSLQPFPSPEEEMHIMCTLPGTVVGRHPVSESCALKTGRNDPEDDEYELRAGWIGLKTMIQNAPLKLYYGSLLEDLLQDPSTKDSMEATSHVLYYPESKGRRPYYEVQGSTSWLTEPSASNSKSRTYKHRLALTVYWPALSPRPRPSTQILSVLRPLVNELCAENFSGRIYTSELDMSNGNADGAPSCTAYRLGDIKGCGKFKHPTNEDVQTLDTEEAVLYTLTVDTVVRD</sequence>
<evidence type="ECO:0000256" key="1">
    <source>
        <dbReference type="SAM" id="MobiDB-lite"/>
    </source>
</evidence>
<comment type="caution">
    <text evidence="2">The sequence shown here is derived from an EMBL/GenBank/DDBJ whole genome shotgun (WGS) entry which is preliminary data.</text>
</comment>
<dbReference type="EMBL" id="RSCD01000021">
    <property type="protein sequence ID" value="RSH85192.1"/>
    <property type="molecule type" value="Genomic_DNA"/>
</dbReference>
<keyword evidence="3" id="KW-1185">Reference proteome</keyword>
<evidence type="ECO:0000313" key="3">
    <source>
        <dbReference type="Proteomes" id="UP000279259"/>
    </source>
</evidence>
<feature type="compositionally biased region" description="Pro residues" evidence="1">
    <location>
        <begin position="15"/>
        <end position="24"/>
    </location>
</feature>
<dbReference type="Proteomes" id="UP000279259">
    <property type="component" value="Unassembled WGS sequence"/>
</dbReference>
<dbReference type="AlphaFoldDB" id="A0A427Y271"/>
<protein>
    <submittedName>
        <fullName evidence="2">Uncharacterized protein</fullName>
    </submittedName>
</protein>
<evidence type="ECO:0000313" key="2">
    <source>
        <dbReference type="EMBL" id="RSH85192.1"/>
    </source>
</evidence>
<name>A0A427Y271_9TREE</name>